<organism evidence="2 3">
    <name type="scientific">Tanacetum coccineum</name>
    <dbReference type="NCBI Taxonomy" id="301880"/>
    <lineage>
        <taxon>Eukaryota</taxon>
        <taxon>Viridiplantae</taxon>
        <taxon>Streptophyta</taxon>
        <taxon>Embryophyta</taxon>
        <taxon>Tracheophyta</taxon>
        <taxon>Spermatophyta</taxon>
        <taxon>Magnoliopsida</taxon>
        <taxon>eudicotyledons</taxon>
        <taxon>Gunneridae</taxon>
        <taxon>Pentapetalae</taxon>
        <taxon>asterids</taxon>
        <taxon>campanulids</taxon>
        <taxon>Asterales</taxon>
        <taxon>Asteraceae</taxon>
        <taxon>Asteroideae</taxon>
        <taxon>Anthemideae</taxon>
        <taxon>Anthemidinae</taxon>
        <taxon>Tanacetum</taxon>
    </lineage>
</organism>
<feature type="compositionally biased region" description="Basic residues" evidence="1">
    <location>
        <begin position="69"/>
        <end position="81"/>
    </location>
</feature>
<evidence type="ECO:0000256" key="1">
    <source>
        <dbReference type="SAM" id="MobiDB-lite"/>
    </source>
</evidence>
<protein>
    <submittedName>
        <fullName evidence="2">Uncharacterized protein</fullName>
    </submittedName>
</protein>
<reference evidence="2" key="2">
    <citation type="submission" date="2022-01" db="EMBL/GenBank/DDBJ databases">
        <authorList>
            <person name="Yamashiro T."/>
            <person name="Shiraishi A."/>
            <person name="Satake H."/>
            <person name="Nakayama K."/>
        </authorList>
    </citation>
    <scope>NUCLEOTIDE SEQUENCE</scope>
</reference>
<reference evidence="2" key="1">
    <citation type="journal article" date="2022" name="Int. J. Mol. Sci.">
        <title>Draft Genome of Tanacetum Coccineum: Genomic Comparison of Closely Related Tanacetum-Family Plants.</title>
        <authorList>
            <person name="Yamashiro T."/>
            <person name="Shiraishi A."/>
            <person name="Nakayama K."/>
            <person name="Satake H."/>
        </authorList>
    </citation>
    <scope>NUCLEOTIDE SEQUENCE</scope>
</reference>
<comment type="caution">
    <text evidence="2">The sequence shown here is derived from an EMBL/GenBank/DDBJ whole genome shotgun (WGS) entry which is preliminary data.</text>
</comment>
<feature type="compositionally biased region" description="Polar residues" evidence="1">
    <location>
        <begin position="59"/>
        <end position="68"/>
    </location>
</feature>
<keyword evidence="3" id="KW-1185">Reference proteome</keyword>
<gene>
    <name evidence="2" type="ORF">Tco_0725399</name>
</gene>
<evidence type="ECO:0000313" key="3">
    <source>
        <dbReference type="Proteomes" id="UP001151760"/>
    </source>
</evidence>
<name>A0ABQ4YE75_9ASTR</name>
<proteinExistence type="predicted"/>
<accession>A0ABQ4YE75</accession>
<feature type="region of interest" description="Disordered" evidence="1">
    <location>
        <begin position="57"/>
        <end position="96"/>
    </location>
</feature>
<dbReference type="EMBL" id="BQNB010010309">
    <property type="protein sequence ID" value="GJS75518.1"/>
    <property type="molecule type" value="Genomic_DNA"/>
</dbReference>
<sequence length="167" mass="19120">MLYKNKKRMSSECNKVKLAIQNDKSEVVSAMCKQCLITANHDVCALNYVNGMNSRDDNQSANVLNTANQKKHKPKFRKPKLGPKERLASPKPSKPRSCLRWSLTRRIFYLKGKIIASSESECQSNSSKANPNLFMMRRLGLFQAYDQESNASHQFRLEVFGNCSLWK</sequence>
<evidence type="ECO:0000313" key="2">
    <source>
        <dbReference type="EMBL" id="GJS75518.1"/>
    </source>
</evidence>
<dbReference type="Proteomes" id="UP001151760">
    <property type="component" value="Unassembled WGS sequence"/>
</dbReference>